<sequence>VEFSDNLPNVKYRIDNRWLFSDISDELEPEVIEINFNNEKVLRKKLRNFNFLNNPTVNTLINNRDINEIDQNNVFIYNPITRVSERSWKNIIIDNANRESFLKIFNQLSYTPKDWTTYRNTDAIFENYTNSDLDAIGLKKPTLKTDFKEALLNAYNRKKDKEKVESIKYLILNYNEQYPEGLEEFLSDCFNADQILEDYDTMHSSSEAIVKFPILYDEQLEAIYVKKNQLQFFNDAYKAYAEFFNNQSNQKVIESKVKEYIA</sequence>
<gene>
    <name evidence="1" type="ORF">METZ01_LOCUS438997</name>
</gene>
<feature type="non-terminal residue" evidence="1">
    <location>
        <position position="1"/>
    </location>
</feature>
<name>A0A382YSF3_9ZZZZ</name>
<dbReference type="EMBL" id="UINC01178147">
    <property type="protein sequence ID" value="SVD86143.1"/>
    <property type="molecule type" value="Genomic_DNA"/>
</dbReference>
<accession>A0A382YSF3</accession>
<reference evidence="1" key="1">
    <citation type="submission" date="2018-05" db="EMBL/GenBank/DDBJ databases">
        <authorList>
            <person name="Lanie J.A."/>
            <person name="Ng W.-L."/>
            <person name="Kazmierczak K.M."/>
            <person name="Andrzejewski T.M."/>
            <person name="Davidsen T.M."/>
            <person name="Wayne K.J."/>
            <person name="Tettelin H."/>
            <person name="Glass J.I."/>
            <person name="Rusch D."/>
            <person name="Podicherti R."/>
            <person name="Tsui H.-C.T."/>
            <person name="Winkler M.E."/>
        </authorList>
    </citation>
    <scope>NUCLEOTIDE SEQUENCE</scope>
</reference>
<proteinExistence type="predicted"/>
<evidence type="ECO:0000313" key="1">
    <source>
        <dbReference type="EMBL" id="SVD86143.1"/>
    </source>
</evidence>
<feature type="non-terminal residue" evidence="1">
    <location>
        <position position="262"/>
    </location>
</feature>
<dbReference type="AlphaFoldDB" id="A0A382YSF3"/>
<protein>
    <submittedName>
        <fullName evidence="1">Uncharacterized protein</fullName>
    </submittedName>
</protein>
<organism evidence="1">
    <name type="scientific">marine metagenome</name>
    <dbReference type="NCBI Taxonomy" id="408172"/>
    <lineage>
        <taxon>unclassified sequences</taxon>
        <taxon>metagenomes</taxon>
        <taxon>ecological metagenomes</taxon>
    </lineage>
</organism>